<dbReference type="InterPro" id="IPR037523">
    <property type="entry name" value="VOC_core"/>
</dbReference>
<protein>
    <submittedName>
        <fullName evidence="2">VOC family protein</fullName>
    </submittedName>
</protein>
<sequence length="134" mass="14834">MTSTVEMRLELIHVPVSDVDRARDFYVEKCGWQLLTDHVQMNDMRIVQICPPGSGCAILLGRNIPEISDMPVGVQKGLHLVVANMDEAVADLSGRGVELGEVQDLGGVLYCRFEDPDGNSWLLQQWAEGGFPHE</sequence>
<evidence type="ECO:0000259" key="1">
    <source>
        <dbReference type="PROSITE" id="PS51819"/>
    </source>
</evidence>
<accession>A0ABS1K3D9</accession>
<dbReference type="Pfam" id="PF00903">
    <property type="entry name" value="Glyoxalase"/>
    <property type="match status" value="1"/>
</dbReference>
<proteinExistence type="predicted"/>
<keyword evidence="3" id="KW-1185">Reference proteome</keyword>
<dbReference type="Gene3D" id="3.10.180.10">
    <property type="entry name" value="2,3-Dihydroxybiphenyl 1,2-Dioxygenase, domain 1"/>
    <property type="match status" value="1"/>
</dbReference>
<dbReference type="InterPro" id="IPR004360">
    <property type="entry name" value="Glyas_Fos-R_dOase_dom"/>
</dbReference>
<organism evidence="2 3">
    <name type="scientific">Sinomonas cellulolyticus</name>
    <dbReference type="NCBI Taxonomy" id="2801916"/>
    <lineage>
        <taxon>Bacteria</taxon>
        <taxon>Bacillati</taxon>
        <taxon>Actinomycetota</taxon>
        <taxon>Actinomycetes</taxon>
        <taxon>Micrococcales</taxon>
        <taxon>Micrococcaceae</taxon>
        <taxon>Sinomonas</taxon>
    </lineage>
</organism>
<dbReference type="RefSeq" id="WP_189694480.1">
    <property type="nucleotide sequence ID" value="NZ_BNCM01000011.1"/>
</dbReference>
<dbReference type="Proteomes" id="UP000639051">
    <property type="component" value="Unassembled WGS sequence"/>
</dbReference>
<gene>
    <name evidence="2" type="ORF">JJE72_11595</name>
</gene>
<feature type="domain" description="VOC" evidence="1">
    <location>
        <begin position="8"/>
        <end position="126"/>
    </location>
</feature>
<dbReference type="InterPro" id="IPR029068">
    <property type="entry name" value="Glyas_Bleomycin-R_OHBP_Dase"/>
</dbReference>
<evidence type="ECO:0000313" key="2">
    <source>
        <dbReference type="EMBL" id="MBL0706145.1"/>
    </source>
</evidence>
<comment type="caution">
    <text evidence="2">The sequence shown here is derived from an EMBL/GenBank/DDBJ whole genome shotgun (WGS) entry which is preliminary data.</text>
</comment>
<reference evidence="2 3" key="1">
    <citation type="submission" date="2021-01" db="EMBL/GenBank/DDBJ databases">
        <title>Genome public.</title>
        <authorList>
            <person name="Liu C."/>
            <person name="Sun Q."/>
        </authorList>
    </citation>
    <scope>NUCLEOTIDE SEQUENCE [LARGE SCALE GENOMIC DNA]</scope>
    <source>
        <strain evidence="2 3">JC656</strain>
    </source>
</reference>
<dbReference type="PANTHER" id="PTHR36437:SF2">
    <property type="entry name" value="GLYOXALASE_BLEOMYCIN RESISTANCE PROTEIN_DIOXYGENASE"/>
    <property type="match status" value="1"/>
</dbReference>
<dbReference type="EMBL" id="JAERRC010000028">
    <property type="protein sequence ID" value="MBL0706145.1"/>
    <property type="molecule type" value="Genomic_DNA"/>
</dbReference>
<evidence type="ECO:0000313" key="3">
    <source>
        <dbReference type="Proteomes" id="UP000639051"/>
    </source>
</evidence>
<dbReference type="SUPFAM" id="SSF54593">
    <property type="entry name" value="Glyoxalase/Bleomycin resistance protein/Dihydroxybiphenyl dioxygenase"/>
    <property type="match status" value="1"/>
</dbReference>
<dbReference type="PROSITE" id="PS51819">
    <property type="entry name" value="VOC"/>
    <property type="match status" value="1"/>
</dbReference>
<dbReference type="PANTHER" id="PTHR36437">
    <property type="entry name" value="GLYOXALASE/BLEOMYCIN RESISTANCE PROTEIN/DIOXYGENASE"/>
    <property type="match status" value="1"/>
</dbReference>
<name>A0ABS1K3D9_9MICC</name>